<feature type="compositionally biased region" description="Basic residues" evidence="1">
    <location>
        <begin position="94"/>
        <end position="104"/>
    </location>
</feature>
<evidence type="ECO:0000256" key="1">
    <source>
        <dbReference type="SAM" id="MobiDB-lite"/>
    </source>
</evidence>
<gene>
    <name evidence="2" type="ORF">AVDCRST_MAG78-692</name>
</gene>
<feature type="compositionally biased region" description="Basic and acidic residues" evidence="1">
    <location>
        <begin position="1"/>
        <end position="12"/>
    </location>
</feature>
<name>A0A6J4PH40_9ACTN</name>
<organism evidence="2">
    <name type="scientific">uncultured Rubrobacteraceae bacterium</name>
    <dbReference type="NCBI Taxonomy" id="349277"/>
    <lineage>
        <taxon>Bacteria</taxon>
        <taxon>Bacillati</taxon>
        <taxon>Actinomycetota</taxon>
        <taxon>Rubrobacteria</taxon>
        <taxon>Rubrobacterales</taxon>
        <taxon>Rubrobacteraceae</taxon>
        <taxon>environmental samples</taxon>
    </lineage>
</organism>
<proteinExistence type="predicted"/>
<feature type="non-terminal residue" evidence="2">
    <location>
        <position position="120"/>
    </location>
</feature>
<feature type="region of interest" description="Disordered" evidence="1">
    <location>
        <begin position="1"/>
        <end position="120"/>
    </location>
</feature>
<feature type="compositionally biased region" description="Basic residues" evidence="1">
    <location>
        <begin position="46"/>
        <end position="69"/>
    </location>
</feature>
<accession>A0A6J4PH40</accession>
<dbReference type="AlphaFoldDB" id="A0A6J4PH40"/>
<feature type="compositionally biased region" description="Basic and acidic residues" evidence="1">
    <location>
        <begin position="22"/>
        <end position="45"/>
    </location>
</feature>
<protein>
    <submittedName>
        <fullName evidence="2">Uncharacterized protein</fullName>
    </submittedName>
</protein>
<feature type="non-terminal residue" evidence="2">
    <location>
        <position position="1"/>
    </location>
</feature>
<reference evidence="2" key="1">
    <citation type="submission" date="2020-02" db="EMBL/GenBank/DDBJ databases">
        <authorList>
            <person name="Meier V. D."/>
        </authorList>
    </citation>
    <scope>NUCLEOTIDE SEQUENCE</scope>
    <source>
        <strain evidence="2">AVDCRST_MAG78</strain>
    </source>
</reference>
<dbReference type="EMBL" id="CADCVB010000053">
    <property type="protein sequence ID" value="CAA9415986.1"/>
    <property type="molecule type" value="Genomic_DNA"/>
</dbReference>
<evidence type="ECO:0000313" key="2">
    <source>
        <dbReference type="EMBL" id="CAA9415986.1"/>
    </source>
</evidence>
<sequence>VPLPRSEPRSAQERIPGGACPRRRDPPVRGLDGRRSRAARRLFERPRRRRRGPTHRRSPLRRNRRHARGGVRDHRGYLQVNPAPPQDARAPHGQPRRHHGAVSRRVRDLPYRSGALQAPL</sequence>